<feature type="domain" description="Core-binding (CB)" evidence="5">
    <location>
        <begin position="20"/>
        <end position="107"/>
    </location>
</feature>
<dbReference type="InterPro" id="IPR013762">
    <property type="entry name" value="Integrase-like_cat_sf"/>
</dbReference>
<keyword evidence="2" id="KW-0233">DNA recombination</keyword>
<evidence type="ECO:0000259" key="5">
    <source>
        <dbReference type="PROSITE" id="PS51900"/>
    </source>
</evidence>
<proteinExistence type="predicted"/>
<gene>
    <name evidence="6" type="ORF">IU470_13380</name>
</gene>
<evidence type="ECO:0000256" key="2">
    <source>
        <dbReference type="ARBA" id="ARBA00023172"/>
    </source>
</evidence>
<dbReference type="InterPro" id="IPR011010">
    <property type="entry name" value="DNA_brk_join_enz"/>
</dbReference>
<dbReference type="InterPro" id="IPR050090">
    <property type="entry name" value="Tyrosine_recombinase_XerCD"/>
</dbReference>
<dbReference type="Proteomes" id="UP000807309">
    <property type="component" value="Unassembled WGS sequence"/>
</dbReference>
<dbReference type="PROSITE" id="PS51900">
    <property type="entry name" value="CB"/>
    <property type="match status" value="1"/>
</dbReference>
<evidence type="ECO:0000256" key="1">
    <source>
        <dbReference type="ARBA" id="ARBA00023125"/>
    </source>
</evidence>
<evidence type="ECO:0000313" key="6">
    <source>
        <dbReference type="EMBL" id="MBF6226087.1"/>
    </source>
</evidence>
<dbReference type="Gene3D" id="1.10.150.130">
    <property type="match status" value="1"/>
</dbReference>
<dbReference type="PANTHER" id="PTHR30349">
    <property type="entry name" value="PHAGE INTEGRASE-RELATED"/>
    <property type="match status" value="1"/>
</dbReference>
<comment type="caution">
    <text evidence="6">The sequence shown here is derived from an EMBL/GenBank/DDBJ whole genome shotgun (WGS) entry which is preliminary data.</text>
</comment>
<evidence type="ECO:0000313" key="7">
    <source>
        <dbReference type="Proteomes" id="UP000807309"/>
    </source>
</evidence>
<organism evidence="6 7">
    <name type="scientific">Nocardia abscessus</name>
    <dbReference type="NCBI Taxonomy" id="120957"/>
    <lineage>
        <taxon>Bacteria</taxon>
        <taxon>Bacillati</taxon>
        <taxon>Actinomycetota</taxon>
        <taxon>Actinomycetes</taxon>
        <taxon>Mycobacteriales</taxon>
        <taxon>Nocardiaceae</taxon>
        <taxon>Nocardia</taxon>
    </lineage>
</organism>
<protein>
    <submittedName>
        <fullName evidence="6">Tyrosine-type recombinase/integrase</fullName>
    </submittedName>
</protein>
<evidence type="ECO:0000256" key="3">
    <source>
        <dbReference type="PROSITE-ProRule" id="PRU01248"/>
    </source>
</evidence>
<dbReference type="InterPro" id="IPR044068">
    <property type="entry name" value="CB"/>
</dbReference>
<dbReference type="PANTHER" id="PTHR30349:SF81">
    <property type="entry name" value="TYROSINE RECOMBINASE XERC"/>
    <property type="match status" value="1"/>
</dbReference>
<name>A0ABS0C6U3_9NOCA</name>
<dbReference type="Gene3D" id="1.10.443.10">
    <property type="entry name" value="Intergrase catalytic core"/>
    <property type="match status" value="1"/>
</dbReference>
<dbReference type="SUPFAM" id="SSF56349">
    <property type="entry name" value="DNA breaking-rejoining enzymes"/>
    <property type="match status" value="1"/>
</dbReference>
<sequence length="300" mass="32539">MTAPVVPLRPGHDSPLAAAAAALTVIHRYLDRCKLAPNTVTAYKRQTRAYFAWLTEHAADHPDAFADVVGTEAAVTAWRRHLIADRAKPATVNQALAAVTLMYKQTGLRIAVKRARVPRPGEPNALTIQQQGAVERAAARRGVRDAAIIAVLLYTGARVQECGRLELADIAITARTGTIRLHGKGDETRTVPLPAIARTHIAAWLDERGREPGPLWTGQRGRLTDSGITQVVLAVGKDTRITGLRPHRLRHTFATRLRQGGADPAQVQAVLGHACLDTSARYFRAGPAETAAVIERVFDR</sequence>
<dbReference type="SUPFAM" id="SSF47823">
    <property type="entry name" value="lambda integrase-like, N-terminal domain"/>
    <property type="match status" value="1"/>
</dbReference>
<dbReference type="InterPro" id="IPR010998">
    <property type="entry name" value="Integrase_recombinase_N"/>
</dbReference>
<dbReference type="InterPro" id="IPR002104">
    <property type="entry name" value="Integrase_catalytic"/>
</dbReference>
<evidence type="ECO:0000259" key="4">
    <source>
        <dbReference type="PROSITE" id="PS51898"/>
    </source>
</evidence>
<dbReference type="EMBL" id="JADLRE010000009">
    <property type="protein sequence ID" value="MBF6226087.1"/>
    <property type="molecule type" value="Genomic_DNA"/>
</dbReference>
<dbReference type="Pfam" id="PF00589">
    <property type="entry name" value="Phage_integrase"/>
    <property type="match status" value="1"/>
</dbReference>
<keyword evidence="7" id="KW-1185">Reference proteome</keyword>
<keyword evidence="1 3" id="KW-0238">DNA-binding</keyword>
<dbReference type="PROSITE" id="PS51898">
    <property type="entry name" value="TYR_RECOMBINASE"/>
    <property type="match status" value="1"/>
</dbReference>
<feature type="domain" description="Tyr recombinase" evidence="4">
    <location>
        <begin position="121"/>
        <end position="295"/>
    </location>
</feature>
<dbReference type="RefSeq" id="WP_195033258.1">
    <property type="nucleotide sequence ID" value="NZ_JADLRE010000009.1"/>
</dbReference>
<reference evidence="6 7" key="1">
    <citation type="submission" date="2020-10" db="EMBL/GenBank/DDBJ databases">
        <title>Identification of Nocardia species via Next-generation sequencing and recognition of intraspecies genetic diversity.</title>
        <authorList>
            <person name="Li P."/>
            <person name="Li P."/>
            <person name="Lu B."/>
        </authorList>
    </citation>
    <scope>NUCLEOTIDE SEQUENCE [LARGE SCALE GENOMIC DNA]</scope>
    <source>
        <strain evidence="6 7">N-11</strain>
    </source>
</reference>
<accession>A0ABS0C6U3</accession>